<dbReference type="PANTHER" id="PTHR22427:SF8">
    <property type="entry name" value="PROLINE-RICH PROTEIN 36"/>
    <property type="match status" value="1"/>
</dbReference>
<evidence type="ECO:0000313" key="4">
    <source>
        <dbReference type="Proteomes" id="UP000050525"/>
    </source>
</evidence>
<gene>
    <name evidence="3" type="primary">PRR36</name>
    <name evidence="3" type="ORF">Y1Q_0006497</name>
</gene>
<feature type="compositionally biased region" description="Polar residues" evidence="1">
    <location>
        <begin position="1"/>
        <end position="22"/>
    </location>
</feature>
<dbReference type="AlphaFoldDB" id="A0A151NKP8"/>
<proteinExistence type="predicted"/>
<dbReference type="STRING" id="8496.A0A151NKP8"/>
<evidence type="ECO:0000313" key="3">
    <source>
        <dbReference type="EMBL" id="KYO37368.1"/>
    </source>
</evidence>
<dbReference type="Proteomes" id="UP000050525">
    <property type="component" value="Unassembled WGS sequence"/>
</dbReference>
<feature type="compositionally biased region" description="Acidic residues" evidence="1">
    <location>
        <begin position="231"/>
        <end position="244"/>
    </location>
</feature>
<feature type="compositionally biased region" description="Pro residues" evidence="1">
    <location>
        <begin position="81"/>
        <end position="94"/>
    </location>
</feature>
<evidence type="ECO:0000256" key="1">
    <source>
        <dbReference type="SAM" id="MobiDB-lite"/>
    </source>
</evidence>
<feature type="domain" description="BTB/POZ" evidence="2">
    <location>
        <begin position="333"/>
        <end position="376"/>
    </location>
</feature>
<feature type="compositionally biased region" description="Polar residues" evidence="1">
    <location>
        <begin position="347"/>
        <end position="356"/>
    </location>
</feature>
<feature type="region of interest" description="Disordered" evidence="1">
    <location>
        <begin position="1"/>
        <end position="263"/>
    </location>
</feature>
<evidence type="ECO:0000259" key="2">
    <source>
        <dbReference type="Pfam" id="PF15363"/>
    </source>
</evidence>
<name>A0A151NKP8_ALLMI</name>
<feature type="compositionally biased region" description="Polar residues" evidence="1">
    <location>
        <begin position="171"/>
        <end position="181"/>
    </location>
</feature>
<dbReference type="PANTHER" id="PTHR22427">
    <property type="entry name" value="GH15728P"/>
    <property type="match status" value="1"/>
</dbReference>
<reference evidence="3 4" key="1">
    <citation type="journal article" date="2012" name="Genome Biol.">
        <title>Sequencing three crocodilian genomes to illuminate the evolution of archosaurs and amniotes.</title>
        <authorList>
            <person name="St John J.A."/>
            <person name="Braun E.L."/>
            <person name="Isberg S.R."/>
            <person name="Miles L.G."/>
            <person name="Chong A.Y."/>
            <person name="Gongora J."/>
            <person name="Dalzell P."/>
            <person name="Moran C."/>
            <person name="Bed'hom B."/>
            <person name="Abzhanov A."/>
            <person name="Burgess S.C."/>
            <person name="Cooksey A.M."/>
            <person name="Castoe T.A."/>
            <person name="Crawford N.G."/>
            <person name="Densmore L.D."/>
            <person name="Drew J.C."/>
            <person name="Edwards S.V."/>
            <person name="Faircloth B.C."/>
            <person name="Fujita M.K."/>
            <person name="Greenwold M.J."/>
            <person name="Hoffmann F.G."/>
            <person name="Howard J.M."/>
            <person name="Iguchi T."/>
            <person name="Janes D.E."/>
            <person name="Khan S.Y."/>
            <person name="Kohno S."/>
            <person name="de Koning A.J."/>
            <person name="Lance S.L."/>
            <person name="McCarthy F.M."/>
            <person name="McCormack J.E."/>
            <person name="Merchant M.E."/>
            <person name="Peterson D.G."/>
            <person name="Pollock D.D."/>
            <person name="Pourmand N."/>
            <person name="Raney B.J."/>
            <person name="Roessler K.A."/>
            <person name="Sanford J.R."/>
            <person name="Sawyer R.H."/>
            <person name="Schmidt C.J."/>
            <person name="Triplett E.W."/>
            <person name="Tuberville T.D."/>
            <person name="Venegas-Anaya M."/>
            <person name="Howard J.T."/>
            <person name="Jarvis E.D."/>
            <person name="Guillette L.J.Jr."/>
            <person name="Glenn T.C."/>
            <person name="Green R.E."/>
            <person name="Ray D.A."/>
        </authorList>
    </citation>
    <scope>NUCLEOTIDE SEQUENCE [LARGE SCALE GENOMIC DNA]</scope>
    <source>
        <strain evidence="3">KSC_2009_1</strain>
    </source>
</reference>
<organism evidence="3 4">
    <name type="scientific">Alligator mississippiensis</name>
    <name type="common">American alligator</name>
    <dbReference type="NCBI Taxonomy" id="8496"/>
    <lineage>
        <taxon>Eukaryota</taxon>
        <taxon>Metazoa</taxon>
        <taxon>Chordata</taxon>
        <taxon>Craniata</taxon>
        <taxon>Vertebrata</taxon>
        <taxon>Euteleostomi</taxon>
        <taxon>Archelosauria</taxon>
        <taxon>Archosauria</taxon>
        <taxon>Crocodylia</taxon>
        <taxon>Alligatoridae</taxon>
        <taxon>Alligatorinae</taxon>
        <taxon>Alligator</taxon>
    </lineage>
</organism>
<keyword evidence="4" id="KW-1185">Reference proteome</keyword>
<comment type="caution">
    <text evidence="3">The sequence shown here is derived from an EMBL/GenBank/DDBJ whole genome shotgun (WGS) entry which is preliminary data.</text>
</comment>
<accession>A0A151NKP8</accession>
<dbReference type="Pfam" id="PF15363">
    <property type="entry name" value="BTBD8_C"/>
    <property type="match status" value="1"/>
</dbReference>
<sequence>MDQQCLLQPAGSTAPSTQSAIPGSSRPLAKTKPAALPGSQSGATPSPKIPIAIATKRDTKVRLVAPTPSKLAASPAKTPRPRPPPAPRPPPTPTSPKEKLKAKSPSRPGGNILAASAPKKPPGAKTPRKETGKKPAPGEAGTRGAKTETPGGIGETGNTGLEQDMPGTQGRGQSSSETSTPEELRAYDSSSGVESKSDERPPAPSPGPGEPDLSIRRLPGSRGDLLKMSPEDSEGLGSEEEETEVPGFGTGPRSLPTGGIGPHWEPCAPDFLSTIYEAEGGAETPGLEDMNEKTPLALGSLQAAMMQQLLSRSLGLGLGPGGGQRGAPQAELGRWSELLSPLDESHASITSVTSFSPEDAASPQGDWTVVEVETFH</sequence>
<dbReference type="InterPro" id="IPR027907">
    <property type="entry name" value="BTBD8_C"/>
</dbReference>
<feature type="region of interest" description="Disordered" evidence="1">
    <location>
        <begin position="346"/>
        <end position="367"/>
    </location>
</feature>
<dbReference type="EMBL" id="AKHW03002727">
    <property type="protein sequence ID" value="KYO37368.1"/>
    <property type="molecule type" value="Genomic_DNA"/>
</dbReference>
<protein>
    <submittedName>
        <fullName evidence="3">Proline-rich protein 36</fullName>
    </submittedName>
</protein>
<dbReference type="eggNOG" id="ENOG502S4AG">
    <property type="taxonomic scope" value="Eukaryota"/>
</dbReference>